<name>A0A8K0JW27_LADFU</name>
<gene>
    <name evidence="2" type="ORF">J437_LFUL003115</name>
</gene>
<sequence>MDYCDIPSIRKTFYIFNFIFGVSGAALTIAGSIVTWRLSSSAASSFLPLAVLAPPAFIIALGLLSLLSLSLIPSLCAGSGNVTRSKKPELASGKRAKAVLYAAVVSAVAFAELITGSVSLSARKHYNRALREAMEESLYTYPNSSYARSQFFCRFSPFFCPEQPSRVTPECEGRHFWCSALVDIQNVFQQDLLKDQEVVFYWKANRINRFNRNYQQKYSVNNRGLREFFRNYLFHGCVYSHYFPTLQFRPLQRPTDS</sequence>
<feature type="transmembrane region" description="Helical" evidence="1">
    <location>
        <begin position="98"/>
        <end position="120"/>
    </location>
</feature>
<dbReference type="EMBL" id="KZ308172">
    <property type="protein sequence ID" value="KAG8223750.1"/>
    <property type="molecule type" value="Genomic_DNA"/>
</dbReference>
<keyword evidence="3" id="KW-1185">Reference proteome</keyword>
<keyword evidence="1" id="KW-0472">Membrane</keyword>
<evidence type="ECO:0000313" key="2">
    <source>
        <dbReference type="EMBL" id="KAG8223750.1"/>
    </source>
</evidence>
<comment type="caution">
    <text evidence="2">The sequence shown here is derived from an EMBL/GenBank/DDBJ whole genome shotgun (WGS) entry which is preliminary data.</text>
</comment>
<protein>
    <submittedName>
        <fullName evidence="2">Uncharacterized protein</fullName>
    </submittedName>
</protein>
<organism evidence="2 3">
    <name type="scientific">Ladona fulva</name>
    <name type="common">Scarce chaser dragonfly</name>
    <name type="synonym">Libellula fulva</name>
    <dbReference type="NCBI Taxonomy" id="123851"/>
    <lineage>
        <taxon>Eukaryota</taxon>
        <taxon>Metazoa</taxon>
        <taxon>Ecdysozoa</taxon>
        <taxon>Arthropoda</taxon>
        <taxon>Hexapoda</taxon>
        <taxon>Insecta</taxon>
        <taxon>Pterygota</taxon>
        <taxon>Palaeoptera</taxon>
        <taxon>Odonata</taxon>
        <taxon>Epiprocta</taxon>
        <taxon>Anisoptera</taxon>
        <taxon>Libelluloidea</taxon>
        <taxon>Libellulidae</taxon>
        <taxon>Ladona</taxon>
    </lineage>
</organism>
<keyword evidence="1" id="KW-1133">Transmembrane helix</keyword>
<feature type="transmembrane region" description="Helical" evidence="1">
    <location>
        <begin position="12"/>
        <end position="36"/>
    </location>
</feature>
<reference evidence="2" key="2">
    <citation type="submission" date="2017-10" db="EMBL/GenBank/DDBJ databases">
        <title>Ladona fulva Genome sequencing and assembly.</title>
        <authorList>
            <person name="Murali S."/>
            <person name="Richards S."/>
            <person name="Bandaranaike D."/>
            <person name="Bellair M."/>
            <person name="Blankenburg K."/>
            <person name="Chao H."/>
            <person name="Dinh H."/>
            <person name="Doddapaneni H."/>
            <person name="Dugan-Rocha S."/>
            <person name="Elkadiri S."/>
            <person name="Gnanaolivu R."/>
            <person name="Hernandez B."/>
            <person name="Skinner E."/>
            <person name="Javaid M."/>
            <person name="Lee S."/>
            <person name="Li M."/>
            <person name="Ming W."/>
            <person name="Munidasa M."/>
            <person name="Muniz J."/>
            <person name="Nguyen L."/>
            <person name="Hughes D."/>
            <person name="Osuji N."/>
            <person name="Pu L.-L."/>
            <person name="Puazo M."/>
            <person name="Qu C."/>
            <person name="Quiroz J."/>
            <person name="Raj R."/>
            <person name="Weissenberger G."/>
            <person name="Xin Y."/>
            <person name="Zou X."/>
            <person name="Han Y."/>
            <person name="Worley K."/>
            <person name="Muzny D."/>
            <person name="Gibbs R."/>
        </authorList>
    </citation>
    <scope>NUCLEOTIDE SEQUENCE</scope>
    <source>
        <strain evidence="2">Sampled in the wild</strain>
    </source>
</reference>
<keyword evidence="1" id="KW-0812">Transmembrane</keyword>
<proteinExistence type="predicted"/>
<evidence type="ECO:0000313" key="3">
    <source>
        <dbReference type="Proteomes" id="UP000792457"/>
    </source>
</evidence>
<evidence type="ECO:0000256" key="1">
    <source>
        <dbReference type="SAM" id="Phobius"/>
    </source>
</evidence>
<reference evidence="2" key="1">
    <citation type="submission" date="2013-04" db="EMBL/GenBank/DDBJ databases">
        <authorList>
            <person name="Qu J."/>
            <person name="Murali S.C."/>
            <person name="Bandaranaike D."/>
            <person name="Bellair M."/>
            <person name="Blankenburg K."/>
            <person name="Chao H."/>
            <person name="Dinh H."/>
            <person name="Doddapaneni H."/>
            <person name="Downs B."/>
            <person name="Dugan-Rocha S."/>
            <person name="Elkadiri S."/>
            <person name="Gnanaolivu R.D."/>
            <person name="Hernandez B."/>
            <person name="Javaid M."/>
            <person name="Jayaseelan J.C."/>
            <person name="Lee S."/>
            <person name="Li M."/>
            <person name="Ming W."/>
            <person name="Munidasa M."/>
            <person name="Muniz J."/>
            <person name="Nguyen L."/>
            <person name="Ongeri F."/>
            <person name="Osuji N."/>
            <person name="Pu L.-L."/>
            <person name="Puazo M."/>
            <person name="Qu C."/>
            <person name="Quiroz J."/>
            <person name="Raj R."/>
            <person name="Weissenberger G."/>
            <person name="Xin Y."/>
            <person name="Zou X."/>
            <person name="Han Y."/>
            <person name="Richards S."/>
            <person name="Worley K."/>
            <person name="Muzny D."/>
            <person name="Gibbs R."/>
        </authorList>
    </citation>
    <scope>NUCLEOTIDE SEQUENCE</scope>
    <source>
        <strain evidence="2">Sampled in the wild</strain>
    </source>
</reference>
<feature type="transmembrane region" description="Helical" evidence="1">
    <location>
        <begin position="56"/>
        <end position="77"/>
    </location>
</feature>
<accession>A0A8K0JW27</accession>
<dbReference type="Proteomes" id="UP000792457">
    <property type="component" value="Unassembled WGS sequence"/>
</dbReference>
<dbReference type="AlphaFoldDB" id="A0A8K0JW27"/>